<proteinExistence type="predicted"/>
<dbReference type="InterPro" id="IPR022201">
    <property type="entry name" value="DUF3726"/>
</dbReference>
<reference evidence="2" key="1">
    <citation type="submission" date="2016-10" db="EMBL/GenBank/DDBJ databases">
        <authorList>
            <person name="Varghese N."/>
            <person name="Submissions S."/>
        </authorList>
    </citation>
    <scope>NUCLEOTIDE SEQUENCE [LARGE SCALE GENOMIC DNA]</scope>
    <source>
        <strain evidence="2">DSM 28463</strain>
    </source>
</reference>
<evidence type="ECO:0008006" key="3">
    <source>
        <dbReference type="Google" id="ProtNLM"/>
    </source>
</evidence>
<dbReference type="STRING" id="1005928.SAMN04487859_10368"/>
<name>A0A1I4ZAP1_9RHOB</name>
<organism evidence="1 2">
    <name type="scientific">Roseovarius lutimaris</name>
    <dbReference type="NCBI Taxonomy" id="1005928"/>
    <lineage>
        <taxon>Bacteria</taxon>
        <taxon>Pseudomonadati</taxon>
        <taxon>Pseudomonadota</taxon>
        <taxon>Alphaproteobacteria</taxon>
        <taxon>Rhodobacterales</taxon>
        <taxon>Roseobacteraceae</taxon>
        <taxon>Roseovarius</taxon>
    </lineage>
</organism>
<accession>A0A1I4ZAP1</accession>
<dbReference type="RefSeq" id="WP_092834282.1">
    <property type="nucleotide sequence ID" value="NZ_FOVP01000003.1"/>
</dbReference>
<dbReference type="Pfam" id="PF12525">
    <property type="entry name" value="DUF3726"/>
    <property type="match status" value="1"/>
</dbReference>
<sequence>MTWSLNEIEGLSRKAARGAGLSWGLAEEAGKATRWLCAAGLPGAEALAGLLRQNDGADYATLCPLEETGTWAASGGVLCPLISGAAICDQAKDIAEGKALELGETSFPVLLLPYVAAAAQNSDTAFCIDWPGVSVTFGTETRVTMGKPDALERDRTTAVRITAARNTGGAPLDHQTRGDIAPEIAQVLTEFAHRTYAPDTAQSRLSGVGAGLSDND</sequence>
<dbReference type="Proteomes" id="UP000198599">
    <property type="component" value="Unassembled WGS sequence"/>
</dbReference>
<gene>
    <name evidence="1" type="ORF">SAMN04487859_10368</name>
</gene>
<dbReference type="OrthoDB" id="8420038at2"/>
<evidence type="ECO:0000313" key="2">
    <source>
        <dbReference type="Proteomes" id="UP000198599"/>
    </source>
</evidence>
<evidence type="ECO:0000313" key="1">
    <source>
        <dbReference type="EMBL" id="SFN47267.1"/>
    </source>
</evidence>
<dbReference type="AlphaFoldDB" id="A0A1I4ZAP1"/>
<protein>
    <recommendedName>
        <fullName evidence="3">DUF3726 domain-containing protein</fullName>
    </recommendedName>
</protein>
<keyword evidence="2" id="KW-1185">Reference proteome</keyword>
<dbReference type="EMBL" id="FOVP01000003">
    <property type="protein sequence ID" value="SFN47267.1"/>
    <property type="molecule type" value="Genomic_DNA"/>
</dbReference>